<dbReference type="EMBL" id="AP018203">
    <property type="protein sequence ID" value="BAY56623.1"/>
    <property type="molecule type" value="Genomic_DNA"/>
</dbReference>
<gene>
    <name evidence="2" type="ORF">NIES2135_34570</name>
</gene>
<accession>A0A1Z4JIZ5</accession>
<evidence type="ECO:0000313" key="3">
    <source>
        <dbReference type="Proteomes" id="UP000217895"/>
    </source>
</evidence>
<sequence length="109" mass="11661">MYKQIAATVIGLGMMTTLMGVTQAFAADNGNSSGGRPAIPSQRDLEGEGFRCTQSGISMICTKDGERPYECDLTGVVCTQLKPRQPQPRFPGSDIVPSIPVKQTLIISQ</sequence>
<name>A0A1Z4JIZ5_LEPBY</name>
<reference evidence="2 3" key="1">
    <citation type="submission" date="2017-06" db="EMBL/GenBank/DDBJ databases">
        <title>Genome sequencing of cyanobaciteial culture collection at National Institute for Environmental Studies (NIES).</title>
        <authorList>
            <person name="Hirose Y."/>
            <person name="Shimura Y."/>
            <person name="Fujisawa T."/>
            <person name="Nakamura Y."/>
            <person name="Kawachi M."/>
        </authorList>
    </citation>
    <scope>NUCLEOTIDE SEQUENCE [LARGE SCALE GENOMIC DNA]</scope>
    <source>
        <strain evidence="2 3">NIES-2135</strain>
    </source>
</reference>
<organism evidence="2 3">
    <name type="scientific">Leptolyngbya boryana NIES-2135</name>
    <dbReference type="NCBI Taxonomy" id="1973484"/>
    <lineage>
        <taxon>Bacteria</taxon>
        <taxon>Bacillati</taxon>
        <taxon>Cyanobacteriota</taxon>
        <taxon>Cyanophyceae</taxon>
        <taxon>Leptolyngbyales</taxon>
        <taxon>Leptolyngbyaceae</taxon>
        <taxon>Leptolyngbya group</taxon>
        <taxon>Leptolyngbya</taxon>
    </lineage>
</organism>
<feature type="signal peptide" evidence="1">
    <location>
        <begin position="1"/>
        <end position="26"/>
    </location>
</feature>
<dbReference type="Proteomes" id="UP000217895">
    <property type="component" value="Chromosome"/>
</dbReference>
<feature type="chain" id="PRO_5011110483" evidence="1">
    <location>
        <begin position="27"/>
        <end position="109"/>
    </location>
</feature>
<keyword evidence="3" id="KW-1185">Reference proteome</keyword>
<proteinExistence type="predicted"/>
<keyword evidence="1" id="KW-0732">Signal</keyword>
<evidence type="ECO:0000256" key="1">
    <source>
        <dbReference type="SAM" id="SignalP"/>
    </source>
</evidence>
<dbReference type="AlphaFoldDB" id="A0A1Z4JIZ5"/>
<protein>
    <submittedName>
        <fullName evidence="2">Uncharacterized protein</fullName>
    </submittedName>
</protein>
<evidence type="ECO:0000313" key="2">
    <source>
        <dbReference type="EMBL" id="BAY56623.1"/>
    </source>
</evidence>